<sequence>MHMHKNEIPIKISAPGAVARQKTDFGDASGFGVIGGEHFTMDAGVDIAPLLRGLENDLCDAPHWGYLIQGALTVTFRNGDTENVNAGDLFYWPPGHTVKADQNAEFVLFSPQREHTPVMDHINRKLEG</sequence>
<dbReference type="SUPFAM" id="SSF51182">
    <property type="entry name" value="RmlC-like cupins"/>
    <property type="match status" value="1"/>
</dbReference>
<evidence type="ECO:0000313" key="2">
    <source>
        <dbReference type="EMBL" id="BBO68955.1"/>
    </source>
</evidence>
<dbReference type="AlphaFoldDB" id="A0A5K7YKN1"/>
<dbReference type="KEGG" id="dalk:DSCA_28850"/>
<dbReference type="OrthoDB" id="161242at2"/>
<evidence type="ECO:0000313" key="3">
    <source>
        <dbReference type="Proteomes" id="UP000427906"/>
    </source>
</evidence>
<dbReference type="Pfam" id="PF05899">
    <property type="entry name" value="Cupin_3"/>
    <property type="match status" value="1"/>
</dbReference>
<proteinExistence type="predicted"/>
<gene>
    <name evidence="2" type="ORF">DSCA_28850</name>
</gene>
<protein>
    <recommendedName>
        <fullName evidence="1">(S)-ureidoglycine aminohydrolase cupin domain-containing protein</fullName>
    </recommendedName>
</protein>
<dbReference type="Gene3D" id="2.60.120.10">
    <property type="entry name" value="Jelly Rolls"/>
    <property type="match status" value="1"/>
</dbReference>
<keyword evidence="3" id="KW-1185">Reference proteome</keyword>
<dbReference type="InterPro" id="IPR011051">
    <property type="entry name" value="RmlC_Cupin_sf"/>
</dbReference>
<dbReference type="RefSeq" id="WP_155317044.1">
    <property type="nucleotide sequence ID" value="NZ_AP021874.1"/>
</dbReference>
<organism evidence="2 3">
    <name type="scientific">Desulfosarcina alkanivorans</name>
    <dbReference type="NCBI Taxonomy" id="571177"/>
    <lineage>
        <taxon>Bacteria</taxon>
        <taxon>Pseudomonadati</taxon>
        <taxon>Thermodesulfobacteriota</taxon>
        <taxon>Desulfobacteria</taxon>
        <taxon>Desulfobacterales</taxon>
        <taxon>Desulfosarcinaceae</taxon>
        <taxon>Desulfosarcina</taxon>
    </lineage>
</organism>
<dbReference type="EMBL" id="AP021874">
    <property type="protein sequence ID" value="BBO68955.1"/>
    <property type="molecule type" value="Genomic_DNA"/>
</dbReference>
<dbReference type="Proteomes" id="UP000427906">
    <property type="component" value="Chromosome"/>
</dbReference>
<dbReference type="InterPro" id="IPR008579">
    <property type="entry name" value="UGlyAH_Cupin_dom"/>
</dbReference>
<reference evidence="2 3" key="1">
    <citation type="submission" date="2019-11" db="EMBL/GenBank/DDBJ databases">
        <title>Comparative genomics of hydrocarbon-degrading Desulfosarcina strains.</title>
        <authorList>
            <person name="Watanabe M."/>
            <person name="Kojima H."/>
            <person name="Fukui M."/>
        </authorList>
    </citation>
    <scope>NUCLEOTIDE SEQUENCE [LARGE SCALE GENOMIC DNA]</scope>
    <source>
        <strain evidence="2 3">PL12</strain>
    </source>
</reference>
<dbReference type="InterPro" id="IPR014710">
    <property type="entry name" value="RmlC-like_jellyroll"/>
</dbReference>
<feature type="domain" description="(S)-ureidoglycine aminohydrolase cupin" evidence="1">
    <location>
        <begin position="66"/>
        <end position="103"/>
    </location>
</feature>
<evidence type="ECO:0000259" key="1">
    <source>
        <dbReference type="Pfam" id="PF05899"/>
    </source>
</evidence>
<accession>A0A5K7YKN1</accession>
<name>A0A5K7YKN1_9BACT</name>